<evidence type="ECO:0000256" key="2">
    <source>
        <dbReference type="ARBA" id="ARBA00022679"/>
    </source>
</evidence>
<dbReference type="InterPro" id="IPR038375">
    <property type="entry name" value="NDUFAF7_sf"/>
</dbReference>
<dbReference type="AlphaFoldDB" id="A0A1V0UPR1"/>
<dbReference type="InterPro" id="IPR029063">
    <property type="entry name" value="SAM-dependent_MTases_sf"/>
</dbReference>
<dbReference type="InterPro" id="IPR003788">
    <property type="entry name" value="NDUFAF7"/>
</dbReference>
<dbReference type="RefSeq" id="WP_083038708.1">
    <property type="nucleotide sequence ID" value="NZ_CP020557.1"/>
</dbReference>
<sequence>MSPLYSGTETSPLTGILRDMIEKTTERAIRFETYMSLCLYHETYGYYRTSTKKIGREGDFYTSSYVGTSMGECLAAYMLSYWSECSGSSAGPLHVVEWGGGEGKLAAHTLDALMRADKQIYHRVRYTMIETSGYHRSIQKSMLAAHENRLRFMTEEEWLAAPPHPGSIVLANELLDAFPVYRLRCDQGTLQEGWVTWDRQAQAFAERWMPLCDPRLHAYLQQAGVKLAEGQVAEVNLAGPAWLERIAGALLRGRMVLIDYGDTAEELYAPHRMRGSLMCYRRHQAHDNFFLFPGEQDITSHVDFSACLRTLEEAGYRTRLMTQREFMVEHGILDRLQNHTYRDPFSPVARQNRAIRQLLLSNGMGELFKVITAAKV</sequence>
<keyword evidence="2" id="KW-0808">Transferase</keyword>
<evidence type="ECO:0000256" key="1">
    <source>
        <dbReference type="ARBA" id="ARBA00022603"/>
    </source>
</evidence>
<evidence type="ECO:0000313" key="3">
    <source>
        <dbReference type="EMBL" id="ARF67121.1"/>
    </source>
</evidence>
<evidence type="ECO:0008006" key="5">
    <source>
        <dbReference type="Google" id="ProtNLM"/>
    </source>
</evidence>
<protein>
    <recommendedName>
        <fullName evidence="5">SAM-dependent methyltransferase</fullName>
    </recommendedName>
</protein>
<gene>
    <name evidence="3" type="ORF">B7C51_03820</name>
</gene>
<dbReference type="SUPFAM" id="SSF53335">
    <property type="entry name" value="S-adenosyl-L-methionine-dependent methyltransferases"/>
    <property type="match status" value="1"/>
</dbReference>
<accession>A0A1V0UPR1</accession>
<name>A0A1V0UPR1_9BACL</name>
<dbReference type="PANTHER" id="PTHR12049:SF7">
    <property type="entry name" value="PROTEIN ARGININE METHYLTRANSFERASE NDUFAF7, MITOCHONDRIAL"/>
    <property type="match status" value="1"/>
</dbReference>
<dbReference type="PANTHER" id="PTHR12049">
    <property type="entry name" value="PROTEIN ARGININE METHYLTRANSFERASE NDUFAF7, MITOCHONDRIAL"/>
    <property type="match status" value="1"/>
</dbReference>
<dbReference type="GO" id="GO:0032259">
    <property type="term" value="P:methylation"/>
    <property type="evidence" value="ECO:0007669"/>
    <property type="project" value="UniProtKB-KW"/>
</dbReference>
<dbReference type="GO" id="GO:0035243">
    <property type="term" value="F:protein-arginine omega-N symmetric methyltransferase activity"/>
    <property type="evidence" value="ECO:0007669"/>
    <property type="project" value="TreeGrafter"/>
</dbReference>
<organism evidence="3 4">
    <name type="scientific">Paenibacillus larvae subsp. pulvifaciens</name>
    <dbReference type="NCBI Taxonomy" id="1477"/>
    <lineage>
        <taxon>Bacteria</taxon>
        <taxon>Bacillati</taxon>
        <taxon>Bacillota</taxon>
        <taxon>Bacilli</taxon>
        <taxon>Bacillales</taxon>
        <taxon>Paenibacillaceae</taxon>
        <taxon>Paenibacillus</taxon>
    </lineage>
</organism>
<dbReference type="Proteomes" id="UP000192727">
    <property type="component" value="Chromosome"/>
</dbReference>
<dbReference type="Pfam" id="PF02636">
    <property type="entry name" value="Methyltransf_28"/>
    <property type="match status" value="1"/>
</dbReference>
<reference evidence="3 4" key="1">
    <citation type="submission" date="2017-03" db="EMBL/GenBank/DDBJ databases">
        <title>Paenibacillus larvae genome sequencing.</title>
        <authorList>
            <person name="Dingman D.W."/>
        </authorList>
    </citation>
    <scope>NUCLEOTIDE SEQUENCE [LARGE SCALE GENOMIC DNA]</scope>
    <source>
        <strain evidence="3 4">SAG 10367</strain>
    </source>
</reference>
<keyword evidence="1" id="KW-0489">Methyltransferase</keyword>
<dbReference type="Gene3D" id="3.40.50.12710">
    <property type="match status" value="1"/>
</dbReference>
<dbReference type="EMBL" id="CP020557">
    <property type="protein sequence ID" value="ARF67121.1"/>
    <property type="molecule type" value="Genomic_DNA"/>
</dbReference>
<proteinExistence type="predicted"/>
<evidence type="ECO:0000313" key="4">
    <source>
        <dbReference type="Proteomes" id="UP000192727"/>
    </source>
</evidence>